<feature type="signal peptide" evidence="2">
    <location>
        <begin position="1"/>
        <end position="26"/>
    </location>
</feature>
<protein>
    <submittedName>
        <fullName evidence="3">Peptidase inhibitor family I36 protein</fullName>
    </submittedName>
</protein>
<feature type="region of interest" description="Disordered" evidence="1">
    <location>
        <begin position="30"/>
        <end position="69"/>
    </location>
</feature>
<name>A0ABS3XTQ4_9ACTN</name>
<feature type="compositionally biased region" description="Low complexity" evidence="1">
    <location>
        <begin position="44"/>
        <end position="56"/>
    </location>
</feature>
<dbReference type="Pfam" id="PF03995">
    <property type="entry name" value="Inhibitor_I36"/>
    <property type="match status" value="1"/>
</dbReference>
<evidence type="ECO:0000313" key="4">
    <source>
        <dbReference type="Proteomes" id="UP000721954"/>
    </source>
</evidence>
<evidence type="ECO:0000256" key="1">
    <source>
        <dbReference type="SAM" id="MobiDB-lite"/>
    </source>
</evidence>
<keyword evidence="2" id="KW-0732">Signal</keyword>
<dbReference type="GeneID" id="96259089"/>
<feature type="chain" id="PRO_5045363565" evidence="2">
    <location>
        <begin position="27"/>
        <end position="159"/>
    </location>
</feature>
<reference evidence="3 4" key="1">
    <citation type="submission" date="2021-02" db="EMBL/GenBank/DDBJ databases">
        <title>Streptomyces spirodelae sp. nov., isolated from duckweed.</title>
        <authorList>
            <person name="Saimee Y."/>
            <person name="Duangmal K."/>
        </authorList>
    </citation>
    <scope>NUCLEOTIDE SEQUENCE [LARGE SCALE GENOMIC DNA]</scope>
    <source>
        <strain evidence="3 4">DSM 42105</strain>
    </source>
</reference>
<accession>A0ABS3XTQ4</accession>
<gene>
    <name evidence="3" type="ORF">JW613_10760</name>
</gene>
<keyword evidence="4" id="KW-1185">Reference proteome</keyword>
<evidence type="ECO:0000313" key="3">
    <source>
        <dbReference type="EMBL" id="MBO8198782.1"/>
    </source>
</evidence>
<dbReference type="RefSeq" id="WP_209210684.1">
    <property type="nucleotide sequence ID" value="NZ_JAFFZM010000005.1"/>
</dbReference>
<sequence>MLGRGPKTAAGILAATALAVSVTAAAQPAGARTQHGSQQRAVQKAAGKAAVEGTAAQRAGNGDTGPRLGKCGPGELCLWERPKFKGKPRVHELSGIDIESCTPLRGGASATSAANRTGRPVTLYQSAECAETAEFNTHPSGSWTPELPYRARAFKVWEH</sequence>
<proteinExistence type="predicted"/>
<dbReference type="Proteomes" id="UP000721954">
    <property type="component" value="Unassembled WGS sequence"/>
</dbReference>
<dbReference type="EMBL" id="JAFFZM010000005">
    <property type="protein sequence ID" value="MBO8198782.1"/>
    <property type="molecule type" value="Genomic_DNA"/>
</dbReference>
<organism evidence="3 4">
    <name type="scientific">Streptomyces smyrnaeus</name>
    <dbReference type="NCBI Taxonomy" id="1387713"/>
    <lineage>
        <taxon>Bacteria</taxon>
        <taxon>Bacillati</taxon>
        <taxon>Actinomycetota</taxon>
        <taxon>Actinomycetes</taxon>
        <taxon>Kitasatosporales</taxon>
        <taxon>Streptomycetaceae</taxon>
        <taxon>Streptomyces</taxon>
    </lineage>
</organism>
<comment type="caution">
    <text evidence="3">The sequence shown here is derived from an EMBL/GenBank/DDBJ whole genome shotgun (WGS) entry which is preliminary data.</text>
</comment>
<evidence type="ECO:0000256" key="2">
    <source>
        <dbReference type="SAM" id="SignalP"/>
    </source>
</evidence>